<keyword evidence="1" id="KW-0862">Zinc</keyword>
<name>T0RDE0_SAPDV</name>
<accession>T0RDE0</accession>
<gene>
    <name evidence="3" type="ORF">SDRG_12123</name>
</gene>
<dbReference type="OMA" id="AICTYEY"/>
<dbReference type="STRING" id="1156394.T0RDE0"/>
<dbReference type="InterPro" id="IPR013083">
    <property type="entry name" value="Znf_RING/FYVE/PHD"/>
</dbReference>
<dbReference type="GO" id="GO:0061630">
    <property type="term" value="F:ubiquitin protein ligase activity"/>
    <property type="evidence" value="ECO:0007669"/>
    <property type="project" value="TreeGrafter"/>
</dbReference>
<dbReference type="AlphaFoldDB" id="T0RDE0"/>
<sequence length="235" mass="26677">MLADRPLSLLPSSSSAFPRDQGAYDRATCESAIEIRRSFAFTKYSIQVTCPITQRSWVVEKRCSSFYGFRETVEAFLVACDDASLSLLAKTLLRGSLPTKLVLDKYGASTMRKRSLILKKYLWLALDCRSLCYLYPATARSDAHATLMALLDTFLDVPVSLRDIRFQQATTDQMLDTCAICTYEYSRDEFDELGKVVQLPCGHCFHRDCVNEWLYTHNTCPMCRQTTDKITGLHA</sequence>
<dbReference type="SUPFAM" id="SSF64268">
    <property type="entry name" value="PX domain"/>
    <property type="match status" value="1"/>
</dbReference>
<dbReference type="Pfam" id="PF13639">
    <property type="entry name" value="zf-RING_2"/>
    <property type="match status" value="1"/>
</dbReference>
<dbReference type="CDD" id="cd16454">
    <property type="entry name" value="RING-H2_PA-TM-RING"/>
    <property type="match status" value="1"/>
</dbReference>
<dbReference type="SUPFAM" id="SSF57850">
    <property type="entry name" value="RING/U-box"/>
    <property type="match status" value="1"/>
</dbReference>
<dbReference type="RefSeq" id="XP_008616405.1">
    <property type="nucleotide sequence ID" value="XM_008618183.1"/>
</dbReference>
<evidence type="ECO:0000313" key="4">
    <source>
        <dbReference type="Proteomes" id="UP000030762"/>
    </source>
</evidence>
<dbReference type="Gene3D" id="3.30.40.10">
    <property type="entry name" value="Zinc/RING finger domain, C3HC4 (zinc finger)"/>
    <property type="match status" value="1"/>
</dbReference>
<evidence type="ECO:0000256" key="1">
    <source>
        <dbReference type="PROSITE-ProRule" id="PRU00175"/>
    </source>
</evidence>
<dbReference type="VEuPathDB" id="FungiDB:SDRG_12123"/>
<evidence type="ECO:0000259" key="2">
    <source>
        <dbReference type="PROSITE" id="PS50089"/>
    </source>
</evidence>
<dbReference type="InterPro" id="IPR051826">
    <property type="entry name" value="E3_ubiquitin-ligase_domain"/>
</dbReference>
<proteinExistence type="predicted"/>
<keyword evidence="1" id="KW-0863">Zinc-finger</keyword>
<dbReference type="InterPro" id="IPR001841">
    <property type="entry name" value="Znf_RING"/>
</dbReference>
<feature type="domain" description="RING-type" evidence="2">
    <location>
        <begin position="178"/>
        <end position="224"/>
    </location>
</feature>
<dbReference type="GO" id="GO:0008270">
    <property type="term" value="F:zinc ion binding"/>
    <property type="evidence" value="ECO:0007669"/>
    <property type="project" value="UniProtKB-KW"/>
</dbReference>
<dbReference type="GeneID" id="19952850"/>
<dbReference type="GO" id="GO:0006511">
    <property type="term" value="P:ubiquitin-dependent protein catabolic process"/>
    <property type="evidence" value="ECO:0007669"/>
    <property type="project" value="TreeGrafter"/>
</dbReference>
<dbReference type="PANTHER" id="PTHR22765">
    <property type="entry name" value="RING FINGER AND PROTEASE ASSOCIATED DOMAIN-CONTAINING"/>
    <property type="match status" value="1"/>
</dbReference>
<dbReference type="Gene3D" id="3.30.1520.10">
    <property type="entry name" value="Phox-like domain"/>
    <property type="match status" value="1"/>
</dbReference>
<dbReference type="GO" id="GO:0035091">
    <property type="term" value="F:phosphatidylinositol binding"/>
    <property type="evidence" value="ECO:0007669"/>
    <property type="project" value="InterPro"/>
</dbReference>
<dbReference type="InParanoid" id="T0RDE0"/>
<dbReference type="PROSITE" id="PS50089">
    <property type="entry name" value="ZF_RING_2"/>
    <property type="match status" value="1"/>
</dbReference>
<dbReference type="SMART" id="SM00184">
    <property type="entry name" value="RING"/>
    <property type="match status" value="1"/>
</dbReference>
<reference evidence="3 4" key="1">
    <citation type="submission" date="2012-04" db="EMBL/GenBank/DDBJ databases">
        <title>The Genome Sequence of Saprolegnia declina VS20.</title>
        <authorList>
            <consortium name="The Broad Institute Genome Sequencing Platform"/>
            <person name="Russ C."/>
            <person name="Nusbaum C."/>
            <person name="Tyler B."/>
            <person name="van West P."/>
            <person name="Dieguez-Uribeondo J."/>
            <person name="de Bruijn I."/>
            <person name="Tripathy S."/>
            <person name="Jiang R."/>
            <person name="Young S.K."/>
            <person name="Zeng Q."/>
            <person name="Gargeya S."/>
            <person name="Fitzgerald M."/>
            <person name="Haas B."/>
            <person name="Abouelleil A."/>
            <person name="Alvarado L."/>
            <person name="Arachchi H.M."/>
            <person name="Berlin A."/>
            <person name="Chapman S.B."/>
            <person name="Goldberg J."/>
            <person name="Griggs A."/>
            <person name="Gujja S."/>
            <person name="Hansen M."/>
            <person name="Howarth C."/>
            <person name="Imamovic A."/>
            <person name="Larimer J."/>
            <person name="McCowen C."/>
            <person name="Montmayeur A."/>
            <person name="Murphy C."/>
            <person name="Neiman D."/>
            <person name="Pearson M."/>
            <person name="Priest M."/>
            <person name="Roberts A."/>
            <person name="Saif S."/>
            <person name="Shea T."/>
            <person name="Sisk P."/>
            <person name="Sykes S."/>
            <person name="Wortman J."/>
            <person name="Nusbaum C."/>
            <person name="Birren B."/>
        </authorList>
    </citation>
    <scope>NUCLEOTIDE SEQUENCE [LARGE SCALE GENOMIC DNA]</scope>
    <source>
        <strain evidence="3 4">VS20</strain>
    </source>
</reference>
<keyword evidence="4" id="KW-1185">Reference proteome</keyword>
<evidence type="ECO:0000313" key="3">
    <source>
        <dbReference type="EMBL" id="EQC30273.1"/>
    </source>
</evidence>
<dbReference type="OrthoDB" id="21204at2759"/>
<organism evidence="3 4">
    <name type="scientific">Saprolegnia diclina (strain VS20)</name>
    <dbReference type="NCBI Taxonomy" id="1156394"/>
    <lineage>
        <taxon>Eukaryota</taxon>
        <taxon>Sar</taxon>
        <taxon>Stramenopiles</taxon>
        <taxon>Oomycota</taxon>
        <taxon>Saprolegniomycetes</taxon>
        <taxon>Saprolegniales</taxon>
        <taxon>Saprolegniaceae</taxon>
        <taxon>Saprolegnia</taxon>
    </lineage>
</organism>
<dbReference type="Proteomes" id="UP000030762">
    <property type="component" value="Unassembled WGS sequence"/>
</dbReference>
<protein>
    <recommendedName>
        <fullName evidence="2">RING-type domain-containing protein</fullName>
    </recommendedName>
</protein>
<dbReference type="InterPro" id="IPR036871">
    <property type="entry name" value="PX_dom_sf"/>
</dbReference>
<keyword evidence="1" id="KW-0479">Metal-binding</keyword>
<dbReference type="EMBL" id="JH767177">
    <property type="protein sequence ID" value="EQC30273.1"/>
    <property type="molecule type" value="Genomic_DNA"/>
</dbReference>